<name>A0A1G7G857_9RHOB</name>
<evidence type="ECO:0000313" key="1">
    <source>
        <dbReference type="EMBL" id="SDE84301.1"/>
    </source>
</evidence>
<organism evidence="1 2">
    <name type="scientific">Celeribacter baekdonensis</name>
    <dbReference type="NCBI Taxonomy" id="875171"/>
    <lineage>
        <taxon>Bacteria</taxon>
        <taxon>Pseudomonadati</taxon>
        <taxon>Pseudomonadota</taxon>
        <taxon>Alphaproteobacteria</taxon>
        <taxon>Rhodobacterales</taxon>
        <taxon>Roseobacteraceae</taxon>
        <taxon>Celeribacter</taxon>
    </lineage>
</organism>
<dbReference type="Proteomes" id="UP000182284">
    <property type="component" value="Unassembled WGS sequence"/>
</dbReference>
<gene>
    <name evidence="1" type="ORF">SAMN04488117_101438</name>
</gene>
<dbReference type="PROSITE" id="PS51257">
    <property type="entry name" value="PROKAR_LIPOPROTEIN"/>
    <property type="match status" value="1"/>
</dbReference>
<evidence type="ECO:0000313" key="2">
    <source>
        <dbReference type="Proteomes" id="UP000182284"/>
    </source>
</evidence>
<sequence length="220" mass="23225">MPLFRFLVLTLGAARAQTGIQSLAATACAVLGMTLISTTPVSAASIGLNSPEAKAVIQTYFEENIAPWLSEPTLLGAIRDQNETTASLSEAEILELDKTWRDQVVTKDRPMVDQVIHSNIANFFVHSVAGNGGIITEIFIMDAKGLNVAASMPTSDYWQGDEAKFQQTFSVGVGAVHVGDIEFDPSTGVSQSQVSATITDPATGEPIGAITVGVIADILM</sequence>
<dbReference type="EMBL" id="FNBL01000001">
    <property type="protein sequence ID" value="SDE84301.1"/>
    <property type="molecule type" value="Genomic_DNA"/>
</dbReference>
<proteinExistence type="predicted"/>
<reference evidence="1 2" key="1">
    <citation type="submission" date="2016-10" db="EMBL/GenBank/DDBJ databases">
        <authorList>
            <person name="de Groot N.N."/>
        </authorList>
    </citation>
    <scope>NUCLEOTIDE SEQUENCE [LARGE SCALE GENOMIC DNA]</scope>
    <source>
        <strain evidence="1 2">DSM 27375</strain>
    </source>
</reference>
<dbReference type="AlphaFoldDB" id="A0A1G7G857"/>
<accession>A0A1G7G857</accession>
<dbReference type="RefSeq" id="WP_245707933.1">
    <property type="nucleotide sequence ID" value="NZ_FNBL01000001.1"/>
</dbReference>
<protein>
    <submittedName>
        <fullName evidence="1">Uncharacterized protein</fullName>
    </submittedName>
</protein>